<evidence type="ECO:0000313" key="1">
    <source>
        <dbReference type="EMBL" id="JAE09278.1"/>
    </source>
</evidence>
<dbReference type="AlphaFoldDB" id="A0A0A9FLW9"/>
<organism evidence="1">
    <name type="scientific">Arundo donax</name>
    <name type="common">Giant reed</name>
    <name type="synonym">Donax arundinaceus</name>
    <dbReference type="NCBI Taxonomy" id="35708"/>
    <lineage>
        <taxon>Eukaryota</taxon>
        <taxon>Viridiplantae</taxon>
        <taxon>Streptophyta</taxon>
        <taxon>Embryophyta</taxon>
        <taxon>Tracheophyta</taxon>
        <taxon>Spermatophyta</taxon>
        <taxon>Magnoliopsida</taxon>
        <taxon>Liliopsida</taxon>
        <taxon>Poales</taxon>
        <taxon>Poaceae</taxon>
        <taxon>PACMAD clade</taxon>
        <taxon>Arundinoideae</taxon>
        <taxon>Arundineae</taxon>
        <taxon>Arundo</taxon>
    </lineage>
</organism>
<sequence>MMPLVDYMARINRGKKVLYKLYYCSSWDQLIHILTLFHHLVL</sequence>
<name>A0A0A9FLW9_ARUDO</name>
<reference evidence="1" key="2">
    <citation type="journal article" date="2015" name="Data Brief">
        <title>Shoot transcriptome of the giant reed, Arundo donax.</title>
        <authorList>
            <person name="Barrero R.A."/>
            <person name="Guerrero F.D."/>
            <person name="Moolhuijzen P."/>
            <person name="Goolsby J.A."/>
            <person name="Tidwell J."/>
            <person name="Bellgard S.E."/>
            <person name="Bellgard M.I."/>
        </authorList>
    </citation>
    <scope>NUCLEOTIDE SEQUENCE</scope>
    <source>
        <tissue evidence="1">Shoot tissue taken approximately 20 cm above the soil surface</tissue>
    </source>
</reference>
<dbReference type="EMBL" id="GBRH01188618">
    <property type="protein sequence ID" value="JAE09278.1"/>
    <property type="molecule type" value="Transcribed_RNA"/>
</dbReference>
<proteinExistence type="predicted"/>
<reference evidence="1" key="1">
    <citation type="submission" date="2014-09" db="EMBL/GenBank/DDBJ databases">
        <authorList>
            <person name="Magalhaes I.L.F."/>
            <person name="Oliveira U."/>
            <person name="Santos F.R."/>
            <person name="Vidigal T.H.D.A."/>
            <person name="Brescovit A.D."/>
            <person name="Santos A.J."/>
        </authorList>
    </citation>
    <scope>NUCLEOTIDE SEQUENCE</scope>
    <source>
        <tissue evidence="1">Shoot tissue taken approximately 20 cm above the soil surface</tissue>
    </source>
</reference>
<accession>A0A0A9FLW9</accession>
<protein>
    <submittedName>
        <fullName evidence="1">Uncharacterized protein</fullName>
    </submittedName>
</protein>